<evidence type="ECO:0000313" key="4">
    <source>
        <dbReference type="Proteomes" id="UP000249590"/>
    </source>
</evidence>
<feature type="domain" description="Hydantoinase A/oxoprolinase" evidence="1">
    <location>
        <begin position="205"/>
        <end position="492"/>
    </location>
</feature>
<dbReference type="Pfam" id="PF01968">
    <property type="entry name" value="Hydantoinase_A"/>
    <property type="match status" value="1"/>
</dbReference>
<dbReference type="OrthoDB" id="9759608at2"/>
<dbReference type="EMBL" id="QHHQ01000002">
    <property type="protein sequence ID" value="RAI01746.1"/>
    <property type="molecule type" value="Genomic_DNA"/>
</dbReference>
<dbReference type="Pfam" id="PF05378">
    <property type="entry name" value="Hydant_A_N"/>
    <property type="match status" value="1"/>
</dbReference>
<keyword evidence="4" id="KW-1185">Reference proteome</keyword>
<dbReference type="RefSeq" id="WP_111344842.1">
    <property type="nucleotide sequence ID" value="NZ_QHHQ01000002.1"/>
</dbReference>
<dbReference type="InterPro" id="IPR008040">
    <property type="entry name" value="Hydant_A_N"/>
</dbReference>
<feature type="domain" description="Hydantoinase/oxoprolinase N-terminal" evidence="2">
    <location>
        <begin position="3"/>
        <end position="184"/>
    </location>
</feature>
<dbReference type="Proteomes" id="UP000249590">
    <property type="component" value="Unassembled WGS sequence"/>
</dbReference>
<dbReference type="InterPro" id="IPR045079">
    <property type="entry name" value="Oxoprolinase-like"/>
</dbReference>
<dbReference type="Gene3D" id="3.30.420.40">
    <property type="match status" value="1"/>
</dbReference>
<dbReference type="GO" id="GO:0005829">
    <property type="term" value="C:cytosol"/>
    <property type="evidence" value="ECO:0007669"/>
    <property type="project" value="TreeGrafter"/>
</dbReference>
<gene>
    <name evidence="3" type="ORF">DLJ53_10080</name>
</gene>
<dbReference type="PANTHER" id="PTHR11365">
    <property type="entry name" value="5-OXOPROLINASE RELATED"/>
    <property type="match status" value="1"/>
</dbReference>
<dbReference type="InterPro" id="IPR002821">
    <property type="entry name" value="Hydantoinase_A"/>
</dbReference>
<evidence type="ECO:0000313" key="3">
    <source>
        <dbReference type="EMBL" id="RAI01746.1"/>
    </source>
</evidence>
<accession>A0A8B2NPC8</accession>
<name>A0A8B2NPC8_9HYPH</name>
<protein>
    <submittedName>
        <fullName evidence="3">5-oxoprolinase</fullName>
    </submittedName>
</protein>
<reference evidence="3 4" key="1">
    <citation type="submission" date="2018-05" db="EMBL/GenBank/DDBJ databases">
        <title>Acuticoccus sediminis sp. nov., isolated from deep-sea sediment of Indian Ocean.</title>
        <authorList>
            <person name="Liu X."/>
            <person name="Lai Q."/>
            <person name="Du Y."/>
            <person name="Sun F."/>
            <person name="Zhang X."/>
            <person name="Wang S."/>
            <person name="Shao Z."/>
        </authorList>
    </citation>
    <scope>NUCLEOTIDE SEQUENCE [LARGE SCALE GENOMIC DNA]</scope>
    <source>
        <strain evidence="3 4">PTG4-2</strain>
    </source>
</reference>
<evidence type="ECO:0000259" key="1">
    <source>
        <dbReference type="Pfam" id="PF01968"/>
    </source>
</evidence>
<dbReference type="AlphaFoldDB" id="A0A8B2NPC8"/>
<dbReference type="GO" id="GO:0017168">
    <property type="term" value="F:5-oxoprolinase (ATP-hydrolyzing) activity"/>
    <property type="evidence" value="ECO:0007669"/>
    <property type="project" value="TreeGrafter"/>
</dbReference>
<dbReference type="SUPFAM" id="SSF53067">
    <property type="entry name" value="Actin-like ATPase domain"/>
    <property type="match status" value="1"/>
</dbReference>
<organism evidence="3 4">
    <name type="scientific">Acuticoccus sediminis</name>
    <dbReference type="NCBI Taxonomy" id="2184697"/>
    <lineage>
        <taxon>Bacteria</taxon>
        <taxon>Pseudomonadati</taxon>
        <taxon>Pseudomonadota</taxon>
        <taxon>Alphaproteobacteria</taxon>
        <taxon>Hyphomicrobiales</taxon>
        <taxon>Amorphaceae</taxon>
        <taxon>Acuticoccus</taxon>
    </lineage>
</organism>
<dbReference type="InterPro" id="IPR043129">
    <property type="entry name" value="ATPase_NBD"/>
</dbReference>
<comment type="caution">
    <text evidence="3">The sequence shown here is derived from an EMBL/GenBank/DDBJ whole genome shotgun (WGS) entry which is preliminary data.</text>
</comment>
<dbReference type="PANTHER" id="PTHR11365:SF23">
    <property type="entry name" value="HYPOTHETICAL 5-OXOPROLINASE (EUROFUNG)-RELATED"/>
    <property type="match status" value="1"/>
</dbReference>
<dbReference type="GO" id="GO:0006749">
    <property type="term" value="P:glutathione metabolic process"/>
    <property type="evidence" value="ECO:0007669"/>
    <property type="project" value="TreeGrafter"/>
</dbReference>
<sequence>MRRVGIDVGGTFTDVVMFDEGGGSVLTTKVPTTPADPTVGALDGLRAILALSGAAAEDIGFIGHGTTIATNMVIEGKGAKTGLITTRGFRDILELRRAWRHDRADLYDLFFEAPRELVPRRLRAEVTERTLNDGTIETALDEDGLMETVNAMIEDGVEAIALVFLNSPANAANERRALELARERVNRAFITGSIEVNPEIMEYERTSTTAVNAILGPRCATYATQFTDKVRDLGIRADIYFMQSNGGLTSPEAVAGKPVTLLESGPAGGVTAVARLCERMGVAGAICGDMGGTSFDISLVRGGRPEMRNESELHSYTVRCPNIDIISIGAGGGSIAHIDEAGGVRIGPESAGADPGPACYGRGGTRPTVTDCNLVLGHVDPTSFIGGDFALDRAAAETAIRTHLAEPLGVTVEEAALTVRQVANALMAQAMRLITVERGYDPRDFVYVPYGGAGPVHAVDLARELDVPTVVLPPMPGVFSAFGMLVSDMKNDTQASIVENVSDLDADRLNAVFADLEKAAAAPMRAAGLADTDIVIERRADCQYLGQGQTMPVSVAPGTLDAAGVGAIGRDFQEEHRRHWNFDIEGRPVRIVNARVTAIGKVGAFLSPPARKRNGEALAPAGTARVHFDDGIAEVPRYRRDDLCIGDSVEGPLVVEELSSRIAIASGDALEVMDDATIVITVGKR</sequence>
<evidence type="ECO:0000259" key="2">
    <source>
        <dbReference type="Pfam" id="PF05378"/>
    </source>
</evidence>
<proteinExistence type="predicted"/>